<keyword evidence="6" id="KW-0809">Transit peptide</keyword>
<dbReference type="Proteomes" id="UP000501346">
    <property type="component" value="Chromosome ScXIV"/>
</dbReference>
<dbReference type="PANTHER" id="PTHR10707:SF10">
    <property type="entry name" value="CYTOCHROME C OXIDASE SUBUNIT 4"/>
    <property type="match status" value="1"/>
</dbReference>
<keyword evidence="5" id="KW-0999">Mitochondrion inner membrane</keyword>
<name>A0A6C1DYV3_SACPS</name>
<dbReference type="OrthoDB" id="186013at2759"/>
<organism evidence="12 13">
    <name type="scientific">Saccharomyces pastorianus</name>
    <name type="common">Lager yeast</name>
    <name type="synonym">Saccharomyces cerevisiae x Saccharomyces eubayanus</name>
    <dbReference type="NCBI Taxonomy" id="27292"/>
    <lineage>
        <taxon>Eukaryota</taxon>
        <taxon>Fungi</taxon>
        <taxon>Dikarya</taxon>
        <taxon>Ascomycota</taxon>
        <taxon>Saccharomycotina</taxon>
        <taxon>Saccharomycetes</taxon>
        <taxon>Saccharomycetales</taxon>
        <taxon>Saccharomycetaceae</taxon>
        <taxon>Saccharomyces</taxon>
    </lineage>
</organism>
<comment type="pathway">
    <text evidence="2">Energy metabolism; oxidative phosphorylation.</text>
</comment>
<dbReference type="GO" id="GO:0045277">
    <property type="term" value="C:respiratory chain complex IV"/>
    <property type="evidence" value="ECO:0007669"/>
    <property type="project" value="InterPro"/>
</dbReference>
<dbReference type="GO" id="GO:0005743">
    <property type="term" value="C:mitochondrial inner membrane"/>
    <property type="evidence" value="ECO:0007669"/>
    <property type="project" value="UniProtKB-SubCell"/>
</dbReference>
<dbReference type="InterPro" id="IPR004203">
    <property type="entry name" value="Cyt_c_oxidase_su4_fam"/>
</dbReference>
<keyword evidence="13" id="KW-1185">Reference proteome</keyword>
<evidence type="ECO:0000256" key="5">
    <source>
        <dbReference type="ARBA" id="ARBA00022792"/>
    </source>
</evidence>
<feature type="transmembrane region" description="Helical" evidence="11">
    <location>
        <begin position="94"/>
        <end position="116"/>
    </location>
</feature>
<dbReference type="PANTHER" id="PTHR10707">
    <property type="entry name" value="CYTOCHROME C OXIDASE SUBUNIT IV"/>
    <property type="match status" value="1"/>
</dbReference>
<dbReference type="CDD" id="cd00922">
    <property type="entry name" value="Cyt_c_Oxidase_IV"/>
    <property type="match status" value="1"/>
</dbReference>
<keyword evidence="4 11" id="KW-0812">Transmembrane</keyword>
<evidence type="ECO:0000256" key="9">
    <source>
        <dbReference type="ARBA" id="ARBA00023128"/>
    </source>
</evidence>
<evidence type="ECO:0000256" key="1">
    <source>
        <dbReference type="ARBA" id="ARBA00004434"/>
    </source>
</evidence>
<evidence type="ECO:0000313" key="12">
    <source>
        <dbReference type="EMBL" id="QID82075.1"/>
    </source>
</evidence>
<evidence type="ECO:0000256" key="3">
    <source>
        <dbReference type="ARBA" id="ARBA00008135"/>
    </source>
</evidence>
<keyword evidence="10 11" id="KW-0472">Membrane</keyword>
<evidence type="ECO:0000256" key="4">
    <source>
        <dbReference type="ARBA" id="ARBA00022692"/>
    </source>
</evidence>
<reference evidence="12 13" key="1">
    <citation type="journal article" date="2019" name="BMC Genomics">
        <title>Chromosome level assembly and comparative genome analysis confirm lager-brewing yeasts originated from a single hybridization.</title>
        <authorList>
            <person name="Salazar A.N."/>
            <person name="Gorter de Vries A.R."/>
            <person name="van den Broek M."/>
            <person name="Brouwers N."/>
            <person name="de la Torre Cortes P."/>
            <person name="Kuijpers N.G.A."/>
            <person name="Daran J.G."/>
            <person name="Abeel T."/>
        </authorList>
    </citation>
    <scope>NUCLEOTIDE SEQUENCE [LARGE SCALE GENOMIC DNA]</scope>
    <source>
        <strain evidence="12 13">CBS 1483</strain>
    </source>
</reference>
<dbReference type="GO" id="GO:0016491">
    <property type="term" value="F:oxidoreductase activity"/>
    <property type="evidence" value="ECO:0007669"/>
    <property type="project" value="UniProtKB-KW"/>
</dbReference>
<dbReference type="SMR" id="A0A6C1DYV3"/>
<sequence length="153" mass="17140">MLRNTFTRAGGLSRITSVRFAQTHALSNAAVMDLQSRWENMPSTEQQDIVSKLSERQKLPWAQLTEPEKQAVWYISYGEWGPRRPVLNKGDSSFIAKGVAAGLLFSVGLFAVVRMAGGQDAKTMNKEWQLKSDEYLKSKNANPWGGYSQVQSK</sequence>
<evidence type="ECO:0000256" key="10">
    <source>
        <dbReference type="ARBA" id="ARBA00023136"/>
    </source>
</evidence>
<evidence type="ECO:0000256" key="11">
    <source>
        <dbReference type="SAM" id="Phobius"/>
    </source>
</evidence>
<dbReference type="FunFam" id="1.10.442.10:FF:000002">
    <property type="entry name" value="Cytochrome c oxidase subunit V"/>
    <property type="match status" value="1"/>
</dbReference>
<dbReference type="EMBL" id="CP048995">
    <property type="protein sequence ID" value="QID82075.1"/>
    <property type="molecule type" value="Genomic_DNA"/>
</dbReference>
<proteinExistence type="inferred from homology"/>
<evidence type="ECO:0000256" key="8">
    <source>
        <dbReference type="ARBA" id="ARBA00023002"/>
    </source>
</evidence>
<protein>
    <submittedName>
        <fullName evidence="12">Cytochrome c oxidase subunit 5A</fullName>
    </submittedName>
</protein>
<dbReference type="InterPro" id="IPR036639">
    <property type="entry name" value="Cyt_c_oxidase_su4_sf"/>
</dbReference>
<keyword evidence="8" id="KW-0560">Oxidoreductase</keyword>
<comment type="subcellular location">
    <subcellularLocation>
        <location evidence="1">Mitochondrion inner membrane</location>
        <topology evidence="1">Single-pass membrane protein</topology>
    </subcellularLocation>
</comment>
<evidence type="ECO:0000313" key="13">
    <source>
        <dbReference type="Proteomes" id="UP000501346"/>
    </source>
</evidence>
<keyword evidence="7 11" id="KW-1133">Transmembrane helix</keyword>
<dbReference type="Pfam" id="PF02936">
    <property type="entry name" value="COX4"/>
    <property type="match status" value="1"/>
</dbReference>
<keyword evidence="9" id="KW-0496">Mitochondrion</keyword>
<dbReference type="GO" id="GO:0006123">
    <property type="term" value="P:mitochondrial electron transport, cytochrome c to oxygen"/>
    <property type="evidence" value="ECO:0007669"/>
    <property type="project" value="InterPro"/>
</dbReference>
<accession>A0A6C1DYV3</accession>
<dbReference type="SUPFAM" id="SSF81406">
    <property type="entry name" value="Mitochondrial cytochrome c oxidase subunit IV"/>
    <property type="match status" value="1"/>
</dbReference>
<dbReference type="Gene3D" id="1.10.442.10">
    <property type="entry name" value="Cytochrome c oxidase subunit IV"/>
    <property type="match status" value="1"/>
</dbReference>
<evidence type="ECO:0000256" key="6">
    <source>
        <dbReference type="ARBA" id="ARBA00022946"/>
    </source>
</evidence>
<comment type="similarity">
    <text evidence="3">Belongs to the cytochrome c oxidase IV family.</text>
</comment>
<gene>
    <name evidence="12" type="primary">COX5A_1</name>
    <name evidence="12" type="ORF">GRS66_004478</name>
</gene>
<evidence type="ECO:0000256" key="2">
    <source>
        <dbReference type="ARBA" id="ARBA00004673"/>
    </source>
</evidence>
<evidence type="ECO:0000256" key="7">
    <source>
        <dbReference type="ARBA" id="ARBA00022989"/>
    </source>
</evidence>
<dbReference type="AlphaFoldDB" id="A0A6C1DYV3"/>